<sequence>MGISDEKSPLLEVTTTTVSNSNNKRKKLPGECLSKKKRNELIKQYYEEQENLKEFYILDNKNLSEENRQKYVANRNEKDESRSKIDKYLAGGVFFLNIIILCGNLTASILSGSYSVISAFVDSAMDITSSTIIFCALWAINNTNMFNYPRGRQRLEILAVTICSIIMGVANIMMIIQSVESIIYKMVDPDANLPTIVILWTGIALKIIFMVICYRHGTPSSKVLALDQRNDILTSFVAFCGAFIGDNYWKYADPMGAILVCSFIAISWFSNAFEQIPFIAGHRGEKEQTSRILMIGLNHDERIKYFDHIMVYHIGEKALVELHIVLDENLPLKVTHDIAESLENKIKALDFVERCFVHVDYWCDGREDG</sequence>
<dbReference type="Proteomes" id="UP000887580">
    <property type="component" value="Unplaced"/>
</dbReference>
<dbReference type="WBParaSite" id="PS1159_v2.g18539.t1">
    <property type="protein sequence ID" value="PS1159_v2.g18539.t1"/>
    <property type="gene ID" value="PS1159_v2.g18539"/>
</dbReference>
<accession>A0AC35FMX5</accession>
<evidence type="ECO:0000313" key="2">
    <source>
        <dbReference type="WBParaSite" id="PS1159_v2.g18539.t1"/>
    </source>
</evidence>
<evidence type="ECO:0000313" key="1">
    <source>
        <dbReference type="Proteomes" id="UP000887580"/>
    </source>
</evidence>
<organism evidence="1 2">
    <name type="scientific">Panagrolaimus sp. PS1159</name>
    <dbReference type="NCBI Taxonomy" id="55785"/>
    <lineage>
        <taxon>Eukaryota</taxon>
        <taxon>Metazoa</taxon>
        <taxon>Ecdysozoa</taxon>
        <taxon>Nematoda</taxon>
        <taxon>Chromadorea</taxon>
        <taxon>Rhabditida</taxon>
        <taxon>Tylenchina</taxon>
        <taxon>Panagrolaimomorpha</taxon>
        <taxon>Panagrolaimoidea</taxon>
        <taxon>Panagrolaimidae</taxon>
        <taxon>Panagrolaimus</taxon>
    </lineage>
</organism>
<proteinExistence type="predicted"/>
<reference evidence="2" key="1">
    <citation type="submission" date="2022-11" db="UniProtKB">
        <authorList>
            <consortium name="WormBaseParasite"/>
        </authorList>
    </citation>
    <scope>IDENTIFICATION</scope>
</reference>
<name>A0AC35FMX5_9BILA</name>
<protein>
    <submittedName>
        <fullName evidence="2">Cation efflux protein cytoplasmic domain-containing protein</fullName>
    </submittedName>
</protein>